<dbReference type="RefSeq" id="WP_284376953.1">
    <property type="nucleotide sequence ID" value="NZ_BSNL01000025.1"/>
</dbReference>
<feature type="transmembrane region" description="Helical" evidence="8">
    <location>
        <begin position="12"/>
        <end position="34"/>
    </location>
</feature>
<dbReference type="Proteomes" id="UP001161388">
    <property type="component" value="Unassembled WGS sequence"/>
</dbReference>
<sequence>MSKGRSPETGLSLIEVLVSLAIFALIGIAGLAVLNTVARTGERTDGRLDRLAELDRAFLIISRDLAQVTWAQMTLGDDALAFQRTGAPRPFKITLSLQDTTMIRRVDLGTSLPVDQHLLSGVATIQWRLLDHSKSWHAVWPPVALDPRTRPLAAELTLGIWRYGVEGADSLTRLFPLPAGRGK</sequence>
<protein>
    <recommendedName>
        <fullName evidence="11">Type II secretion system protein J</fullName>
    </recommendedName>
</protein>
<keyword evidence="5 8" id="KW-0812">Transmembrane</keyword>
<keyword evidence="2" id="KW-1003">Cell membrane</keyword>
<gene>
    <name evidence="9" type="ORF">GCM10007927_42980</name>
</gene>
<keyword evidence="6 8" id="KW-1133">Transmembrane helix</keyword>
<evidence type="ECO:0000256" key="4">
    <source>
        <dbReference type="ARBA" id="ARBA00022519"/>
    </source>
</evidence>
<dbReference type="InterPro" id="IPR012902">
    <property type="entry name" value="N_methyl_site"/>
</dbReference>
<comment type="subcellular location">
    <subcellularLocation>
        <location evidence="1">Cell inner membrane</location>
        <topology evidence="1">Single-pass membrane protein</topology>
    </subcellularLocation>
</comment>
<evidence type="ECO:0000256" key="8">
    <source>
        <dbReference type="SAM" id="Phobius"/>
    </source>
</evidence>
<evidence type="ECO:0000256" key="7">
    <source>
        <dbReference type="ARBA" id="ARBA00023136"/>
    </source>
</evidence>
<evidence type="ECO:0000256" key="1">
    <source>
        <dbReference type="ARBA" id="ARBA00004377"/>
    </source>
</evidence>
<accession>A0ABQ5VR16</accession>
<dbReference type="InterPro" id="IPR045584">
    <property type="entry name" value="Pilin-like"/>
</dbReference>
<comment type="caution">
    <text evidence="9">The sequence shown here is derived from an EMBL/GenBank/DDBJ whole genome shotgun (WGS) entry which is preliminary data.</text>
</comment>
<dbReference type="Pfam" id="PF07963">
    <property type="entry name" value="N_methyl"/>
    <property type="match status" value="1"/>
</dbReference>
<reference evidence="9" key="2">
    <citation type="submission" date="2023-01" db="EMBL/GenBank/DDBJ databases">
        <title>Draft genome sequence of Sulfitobacter pacificus strain NBRC 109915.</title>
        <authorList>
            <person name="Sun Q."/>
            <person name="Mori K."/>
        </authorList>
    </citation>
    <scope>NUCLEOTIDE SEQUENCE</scope>
    <source>
        <strain evidence="9">NBRC 109915</strain>
    </source>
</reference>
<dbReference type="PROSITE" id="PS00409">
    <property type="entry name" value="PROKAR_NTER_METHYL"/>
    <property type="match status" value="1"/>
</dbReference>
<evidence type="ECO:0008006" key="11">
    <source>
        <dbReference type="Google" id="ProtNLM"/>
    </source>
</evidence>
<keyword evidence="4" id="KW-0997">Cell inner membrane</keyword>
<dbReference type="SUPFAM" id="SSF54523">
    <property type="entry name" value="Pili subunits"/>
    <property type="match status" value="1"/>
</dbReference>
<dbReference type="PANTHER" id="PTHR39583">
    <property type="entry name" value="TYPE II SECRETION SYSTEM PROTEIN J-RELATED"/>
    <property type="match status" value="1"/>
</dbReference>
<name>A0ABQ5VR16_9RHOB</name>
<evidence type="ECO:0000256" key="3">
    <source>
        <dbReference type="ARBA" id="ARBA00022481"/>
    </source>
</evidence>
<evidence type="ECO:0000313" key="9">
    <source>
        <dbReference type="EMBL" id="GLQ29494.1"/>
    </source>
</evidence>
<dbReference type="EMBL" id="BSNL01000025">
    <property type="protein sequence ID" value="GLQ29494.1"/>
    <property type="molecule type" value="Genomic_DNA"/>
</dbReference>
<dbReference type="InterPro" id="IPR051621">
    <property type="entry name" value="T2SS_protein_J"/>
</dbReference>
<evidence type="ECO:0000313" key="10">
    <source>
        <dbReference type="Proteomes" id="UP001161388"/>
    </source>
</evidence>
<reference evidence="9" key="1">
    <citation type="journal article" date="2014" name="Int. J. Syst. Evol. Microbiol.">
        <title>Complete genome of a new Firmicutes species belonging to the dominant human colonic microbiota ('Ruminococcus bicirculans') reveals two chromosomes and a selective capacity to utilize plant glucans.</title>
        <authorList>
            <consortium name="NISC Comparative Sequencing Program"/>
            <person name="Wegmann U."/>
            <person name="Louis P."/>
            <person name="Goesmann A."/>
            <person name="Henrissat B."/>
            <person name="Duncan S.H."/>
            <person name="Flint H.J."/>
        </authorList>
    </citation>
    <scope>NUCLEOTIDE SEQUENCE</scope>
    <source>
        <strain evidence="9">NBRC 109915</strain>
    </source>
</reference>
<evidence type="ECO:0000256" key="2">
    <source>
        <dbReference type="ARBA" id="ARBA00022475"/>
    </source>
</evidence>
<keyword evidence="7 8" id="KW-0472">Membrane</keyword>
<dbReference type="PANTHER" id="PTHR39583:SF2">
    <property type="entry name" value="TYPE II SECRETION SYSTEM PROTEIN J"/>
    <property type="match status" value="1"/>
</dbReference>
<proteinExistence type="predicted"/>
<evidence type="ECO:0000256" key="6">
    <source>
        <dbReference type="ARBA" id="ARBA00022989"/>
    </source>
</evidence>
<evidence type="ECO:0000256" key="5">
    <source>
        <dbReference type="ARBA" id="ARBA00022692"/>
    </source>
</evidence>
<keyword evidence="10" id="KW-1185">Reference proteome</keyword>
<keyword evidence="3" id="KW-0488">Methylation</keyword>
<organism evidence="9 10">
    <name type="scientific">Sulfitobacter pacificus</name>
    <dbReference type="NCBI Taxonomy" id="1499314"/>
    <lineage>
        <taxon>Bacteria</taxon>
        <taxon>Pseudomonadati</taxon>
        <taxon>Pseudomonadota</taxon>
        <taxon>Alphaproteobacteria</taxon>
        <taxon>Rhodobacterales</taxon>
        <taxon>Roseobacteraceae</taxon>
        <taxon>Sulfitobacter</taxon>
    </lineage>
</organism>